<keyword evidence="1" id="KW-0805">Transcription regulation</keyword>
<dbReference type="GO" id="GO:0000976">
    <property type="term" value="F:transcription cis-regulatory region binding"/>
    <property type="evidence" value="ECO:0007669"/>
    <property type="project" value="TreeGrafter"/>
</dbReference>
<dbReference type="Pfam" id="PF12833">
    <property type="entry name" value="HTH_18"/>
    <property type="match status" value="1"/>
</dbReference>
<dbReference type="GO" id="GO:0005829">
    <property type="term" value="C:cytosol"/>
    <property type="evidence" value="ECO:0007669"/>
    <property type="project" value="TreeGrafter"/>
</dbReference>
<evidence type="ECO:0000313" key="6">
    <source>
        <dbReference type="Proteomes" id="UP000032221"/>
    </source>
</evidence>
<dbReference type="InterPro" id="IPR018060">
    <property type="entry name" value="HTH_AraC"/>
</dbReference>
<dbReference type="GO" id="GO:0003700">
    <property type="term" value="F:DNA-binding transcription factor activity"/>
    <property type="evidence" value="ECO:0007669"/>
    <property type="project" value="InterPro"/>
</dbReference>
<keyword evidence="6" id="KW-1185">Reference proteome</keyword>
<dbReference type="SUPFAM" id="SSF46689">
    <property type="entry name" value="Homeodomain-like"/>
    <property type="match status" value="1"/>
</dbReference>
<organism evidence="5 6">
    <name type="scientific">Mycolicibacterium llatzerense</name>
    <dbReference type="NCBI Taxonomy" id="280871"/>
    <lineage>
        <taxon>Bacteria</taxon>
        <taxon>Bacillati</taxon>
        <taxon>Actinomycetota</taxon>
        <taxon>Actinomycetes</taxon>
        <taxon>Mycobacteriales</taxon>
        <taxon>Mycobacteriaceae</taxon>
        <taxon>Mycolicibacterium</taxon>
    </lineage>
</organism>
<dbReference type="InterPro" id="IPR032687">
    <property type="entry name" value="AraC-type_N"/>
</dbReference>
<evidence type="ECO:0000313" key="5">
    <source>
        <dbReference type="EMBL" id="KIU15923.1"/>
    </source>
</evidence>
<dbReference type="OrthoDB" id="5241536at2"/>
<sequence length="338" mass="36446">MEASSGMFVLTPAVRSLLIDLDVSVDAVLRRAQLPSDFFSRGTGELSSAQYFAFWSALEQESDRDALPVAVAGALSAESFDPPIFAALCSPNLVTAARRIAQFKPLIGPIGITVDRTADGTTVSYTWQTEIPPPTVFVTVELLFWVALARLGTRRPVEPLRVQATRPPPPSPAIRGYLGVDIEAGPTEAVVFANDDADLPFVTENAQMWSYFSPQLHARLSELPRSSSMAERVHTVLLEALPAGQSDIDSVSRRLAMSARTLQRQLQAEGASFQGVLSRTRGSLARHYLTTGNTSVAQIALLLGYQDTSSFYRAYRGWSGATPEATRLGANAGAVSES</sequence>
<reference evidence="5 6" key="1">
    <citation type="submission" date="2015-01" db="EMBL/GenBank/DDBJ databases">
        <title>Genome sequence of Mycobacterium llatzerense and Mycobacterium immunogenum recovered from brain abscess.</title>
        <authorList>
            <person name="Greninger A.L."/>
            <person name="Langelier C."/>
            <person name="Cunningham G."/>
            <person name="Chiu C.Y."/>
            <person name="Miller S."/>
        </authorList>
    </citation>
    <scope>NUCLEOTIDE SEQUENCE [LARGE SCALE GENOMIC DNA]</scope>
    <source>
        <strain evidence="5 6">CLUC14</strain>
    </source>
</reference>
<dbReference type="Gene3D" id="1.10.10.60">
    <property type="entry name" value="Homeodomain-like"/>
    <property type="match status" value="1"/>
</dbReference>
<accession>A0A0D1J2X3</accession>
<dbReference type="AlphaFoldDB" id="A0A0D1J2X3"/>
<dbReference type="PANTHER" id="PTHR47894:SF1">
    <property type="entry name" value="HTH-TYPE TRANSCRIPTIONAL REGULATOR VQSM"/>
    <property type="match status" value="1"/>
</dbReference>
<dbReference type="STRING" id="280871.TL10_16730"/>
<comment type="caution">
    <text evidence="5">The sequence shown here is derived from an EMBL/GenBank/DDBJ whole genome shotgun (WGS) entry which is preliminary data.</text>
</comment>
<dbReference type="EMBL" id="JXST01000022">
    <property type="protein sequence ID" value="KIU15923.1"/>
    <property type="molecule type" value="Genomic_DNA"/>
</dbReference>
<proteinExistence type="predicted"/>
<gene>
    <name evidence="5" type="ORF">TL10_16730</name>
</gene>
<dbReference type="PANTHER" id="PTHR47894">
    <property type="entry name" value="HTH-TYPE TRANSCRIPTIONAL REGULATOR GADX"/>
    <property type="match status" value="1"/>
</dbReference>
<dbReference type="SMART" id="SM00342">
    <property type="entry name" value="HTH_ARAC"/>
    <property type="match status" value="1"/>
</dbReference>
<feature type="domain" description="HTH araC/xylS-type" evidence="4">
    <location>
        <begin position="231"/>
        <end position="329"/>
    </location>
</feature>
<evidence type="ECO:0000256" key="3">
    <source>
        <dbReference type="ARBA" id="ARBA00023163"/>
    </source>
</evidence>
<dbReference type="InterPro" id="IPR009057">
    <property type="entry name" value="Homeodomain-like_sf"/>
</dbReference>
<name>A0A0D1J2X3_9MYCO</name>
<evidence type="ECO:0000256" key="1">
    <source>
        <dbReference type="ARBA" id="ARBA00023015"/>
    </source>
</evidence>
<dbReference type="RefSeq" id="WP_043986458.1">
    <property type="nucleotide sequence ID" value="NZ_JXST01000022.1"/>
</dbReference>
<dbReference type="PATRIC" id="fig|280871.6.peg.3471"/>
<protein>
    <submittedName>
        <fullName evidence="5">AraC family transcriptional regulator</fullName>
    </submittedName>
</protein>
<keyword evidence="2" id="KW-0238">DNA-binding</keyword>
<dbReference type="Pfam" id="PF12625">
    <property type="entry name" value="Arabinose_bd"/>
    <property type="match status" value="1"/>
</dbReference>
<evidence type="ECO:0000256" key="2">
    <source>
        <dbReference type="ARBA" id="ARBA00023125"/>
    </source>
</evidence>
<evidence type="ECO:0000259" key="4">
    <source>
        <dbReference type="PROSITE" id="PS01124"/>
    </source>
</evidence>
<dbReference type="PROSITE" id="PS01124">
    <property type="entry name" value="HTH_ARAC_FAMILY_2"/>
    <property type="match status" value="1"/>
</dbReference>
<dbReference type="Proteomes" id="UP000032221">
    <property type="component" value="Unassembled WGS sequence"/>
</dbReference>
<keyword evidence="3" id="KW-0804">Transcription</keyword>